<keyword evidence="3" id="KW-0813">Transport</keyword>
<name>A0A316AMI9_9BACT</name>
<keyword evidence="4" id="KW-1185">Reference proteome</keyword>
<proteinExistence type="inferred from homology"/>
<evidence type="ECO:0000313" key="3">
    <source>
        <dbReference type="EMBL" id="PWJ58010.1"/>
    </source>
</evidence>
<comment type="similarity">
    <text evidence="2">Belongs to the bacterial solute-binding protein 1 family.</text>
</comment>
<dbReference type="RefSeq" id="WP_109674605.1">
    <property type="nucleotide sequence ID" value="NZ_QGDT01000005.1"/>
</dbReference>
<keyword evidence="3" id="KW-0762">Sugar transport</keyword>
<comment type="subcellular location">
    <subcellularLocation>
        <location evidence="1">Periplasm</location>
    </subcellularLocation>
</comment>
<dbReference type="InterPro" id="IPR006059">
    <property type="entry name" value="SBP"/>
</dbReference>
<dbReference type="GO" id="GO:0042597">
    <property type="term" value="C:periplasmic space"/>
    <property type="evidence" value="ECO:0007669"/>
    <property type="project" value="UniProtKB-SubCell"/>
</dbReference>
<accession>A0A316AMI9</accession>
<dbReference type="SUPFAM" id="SSF53850">
    <property type="entry name" value="Periplasmic binding protein-like II"/>
    <property type="match status" value="1"/>
</dbReference>
<dbReference type="AlphaFoldDB" id="A0A316AMI9"/>
<dbReference type="OrthoDB" id="9811622at2"/>
<dbReference type="Gene3D" id="3.40.190.10">
    <property type="entry name" value="Periplasmic binding protein-like II"/>
    <property type="match status" value="2"/>
</dbReference>
<reference evidence="3 4" key="1">
    <citation type="submission" date="2018-03" db="EMBL/GenBank/DDBJ databases">
        <title>Genomic Encyclopedia of Archaeal and Bacterial Type Strains, Phase II (KMG-II): from individual species to whole genera.</title>
        <authorList>
            <person name="Goeker M."/>
        </authorList>
    </citation>
    <scope>NUCLEOTIDE SEQUENCE [LARGE SCALE GENOMIC DNA]</scope>
    <source>
        <strain evidence="3 4">DSM 100346</strain>
    </source>
</reference>
<dbReference type="PANTHER" id="PTHR43649">
    <property type="entry name" value="ARABINOSE-BINDING PROTEIN-RELATED"/>
    <property type="match status" value="1"/>
</dbReference>
<dbReference type="Pfam" id="PF01547">
    <property type="entry name" value="SBP_bac_1"/>
    <property type="match status" value="1"/>
</dbReference>
<dbReference type="InterPro" id="IPR050490">
    <property type="entry name" value="Bact_solute-bd_prot1"/>
</dbReference>
<dbReference type="EMBL" id="QGDT01000005">
    <property type="protein sequence ID" value="PWJ58010.1"/>
    <property type="molecule type" value="Genomic_DNA"/>
</dbReference>
<evidence type="ECO:0000256" key="1">
    <source>
        <dbReference type="ARBA" id="ARBA00004418"/>
    </source>
</evidence>
<comment type="caution">
    <text evidence="3">The sequence shown here is derived from an EMBL/GenBank/DDBJ whole genome shotgun (WGS) entry which is preliminary data.</text>
</comment>
<sequence>MDQQKIRLKGITWDHSRGYTSIVAVAQRFHELNPQVEIVWEKRSLQAFADEPIDQLASRYDLLIIDHPWTGYDARTGVIFSLNSLLSSEFLDDQATHSVGKSHESYSYDGRQWALAIDAATPVAASRPDLLAKSNLELPQTWEQLTGLAQKGLVAIPGIPQDTLMSFYMVCSTLGEDVCTGEERVVSEEVGLQALNRLRELGAYIDPICFDMNPIKVYEAMTTSDRYAYSPFAYGYSNYSKKGYASELLKFHDLVAIAGQKLITTLGGTGLSISASCQYPEIAAQFLRFAGCEFTQSGLYFESGGQPGHRKAWLSKGVNSQCLDYFKDTLPALDRSFLRPRYHGHMQFQDHAGRPIQQYMQFGGDAKAVLATLNKLYLDSLQPR</sequence>
<evidence type="ECO:0000313" key="4">
    <source>
        <dbReference type="Proteomes" id="UP000245880"/>
    </source>
</evidence>
<gene>
    <name evidence="3" type="ORF">CLV98_105190</name>
</gene>
<organism evidence="3 4">
    <name type="scientific">Dyadobacter jejuensis</name>
    <dbReference type="NCBI Taxonomy" id="1082580"/>
    <lineage>
        <taxon>Bacteria</taxon>
        <taxon>Pseudomonadati</taxon>
        <taxon>Bacteroidota</taxon>
        <taxon>Cytophagia</taxon>
        <taxon>Cytophagales</taxon>
        <taxon>Spirosomataceae</taxon>
        <taxon>Dyadobacter</taxon>
    </lineage>
</organism>
<protein>
    <submittedName>
        <fullName evidence="3">Multiple sugar transport system substrate-binding protein</fullName>
    </submittedName>
</protein>
<dbReference type="Proteomes" id="UP000245880">
    <property type="component" value="Unassembled WGS sequence"/>
</dbReference>
<evidence type="ECO:0000256" key="2">
    <source>
        <dbReference type="ARBA" id="ARBA00008520"/>
    </source>
</evidence>